<evidence type="ECO:0000313" key="11">
    <source>
        <dbReference type="EMBL" id="ANU56191.1"/>
    </source>
</evidence>
<keyword evidence="9" id="KW-0624">Polysaccharide degradation</keyword>
<evidence type="ECO:0000256" key="6">
    <source>
        <dbReference type="ARBA" id="ARBA00022801"/>
    </source>
</evidence>
<evidence type="ECO:0000256" key="2">
    <source>
        <dbReference type="ARBA" id="ARBA00007495"/>
    </source>
</evidence>
<gene>
    <name evidence="11" type="ORF">A4V03_00235</name>
</gene>
<evidence type="ECO:0000256" key="3">
    <source>
        <dbReference type="ARBA" id="ARBA00012590"/>
    </source>
</evidence>
<evidence type="ECO:0000256" key="9">
    <source>
        <dbReference type="ARBA" id="ARBA00023326"/>
    </source>
</evidence>
<evidence type="ECO:0000256" key="4">
    <source>
        <dbReference type="ARBA" id="ARBA00022651"/>
    </source>
</evidence>
<comment type="catalytic activity">
    <reaction evidence="1">
        <text>Endohydrolysis of (1-&gt;4)-beta-D-xylosidic linkages in xylans.</text>
        <dbReference type="EC" id="3.2.1.8"/>
    </reaction>
</comment>
<dbReference type="Gene3D" id="2.60.120.260">
    <property type="entry name" value="Galactose-binding domain-like"/>
    <property type="match status" value="2"/>
</dbReference>
<comment type="similarity">
    <text evidence="2">Belongs to the glycosyl hydrolase 10 (cellulase F) family.</text>
</comment>
<reference evidence="12" key="1">
    <citation type="submission" date="2016-04" db="EMBL/GenBank/DDBJ databases">
        <title>Complete Genome Sequences of Twelve Strains of a Stable Defined Moderately Diverse Mouse Microbiota 2 (sDMDMm2).</title>
        <authorList>
            <person name="Uchimura Y."/>
            <person name="Wyss M."/>
            <person name="Brugiroux S."/>
            <person name="Limenitakis J.P."/>
            <person name="Stecher B."/>
            <person name="McCoy K.D."/>
            <person name="Macpherson A.J."/>
        </authorList>
    </citation>
    <scope>NUCLEOTIDE SEQUENCE [LARGE SCALE GENOMIC DNA]</scope>
    <source>
        <strain evidence="12">I48</strain>
    </source>
</reference>
<evidence type="ECO:0000256" key="7">
    <source>
        <dbReference type="ARBA" id="ARBA00023277"/>
    </source>
</evidence>
<dbReference type="InterPro" id="IPR001000">
    <property type="entry name" value="GH10_dom"/>
</dbReference>
<dbReference type="PROSITE" id="PS51257">
    <property type="entry name" value="PROKAR_LIPOPROTEIN"/>
    <property type="match status" value="1"/>
</dbReference>
<dbReference type="SMART" id="SM00633">
    <property type="entry name" value="Glyco_10"/>
    <property type="match status" value="1"/>
</dbReference>
<dbReference type="SUPFAM" id="SSF51445">
    <property type="entry name" value="(Trans)glycosidases"/>
    <property type="match status" value="1"/>
</dbReference>
<dbReference type="Gene3D" id="3.20.20.80">
    <property type="entry name" value="Glycosidases"/>
    <property type="match status" value="2"/>
</dbReference>
<sequence>MKYYNIILQLAIAAGITVSCADAPFAEFKTEKPESLKKYEYLNEYGDLKTYINRTAHPNFKLGTGVSVSDFLKQNLVYALTVNNYDDVTAGNAMKYSSCVDAKGNMDFGTVKKFVKTAKEAGISIYGHTLCWHSQQQNTYLSGLIADKTVEVDPGATEEKEDVRVDYSELKSFPYWSAELVRPEVKNGVLTVENSEIRNNFYDIQYHAADNIATTKGGSYKLTLYIKGSSAGSLTAGLGGWGNVISTTLNFTNTWQEVSVELNNIPVDKSFVILQSGNFVGTYEIKWLKVTHIEAVDSSVSYESLVTNGNAEGDDVSCFFANEPTVSGTHAATIGASGTGADGVGRAFIVKSGNNPSQTYDTQFFVKSSIVLKKDDICKISFKYKADKAAGSESQTHTTPGGYIHHDAGVSVNFTTQWQTFEKEFTVTEQMVTHDGIKPFQTIAWNLAVFKEANTYYFDDIEFSIQRKGAGIPLTPEEKEEILTNELERWIKGMLESCDGYVKAWDVVNEPISGKDSDGDGYYDLQSASQPDDNGVSGQNFYWQDYLGDDYARIPIKFARKYFAEFGGNPDELKLFINDYNLESDGDQNMKLKSLIHWIERWESDGETKVDGIGTQMHVSYYMNPATQASKEKAIIDMFTLLASTGKLIKITELDMGIFDAAGETILTENLTDEMQQNMSDFYQFIIEKYFEIIPVPQQYGITHWSPTDSPSENSFWRKGEPIGLWDLNYNRKPVYVGFLEGLKNGTAK</sequence>
<evidence type="ECO:0000259" key="10">
    <source>
        <dbReference type="SMART" id="SM00633"/>
    </source>
</evidence>
<dbReference type="Pfam" id="PF00331">
    <property type="entry name" value="Glyco_hydro_10"/>
    <property type="match status" value="2"/>
</dbReference>
<protein>
    <recommendedName>
        <fullName evidence="3">endo-1,4-beta-xylanase</fullName>
        <ecNumber evidence="3">3.2.1.8</ecNumber>
    </recommendedName>
</protein>
<dbReference type="KEGG" id="bcae:A4V03_00235"/>
<dbReference type="GeneID" id="82185560"/>
<keyword evidence="12" id="KW-1185">Reference proteome</keyword>
<name>A0A1C7GWN0_9BACE</name>
<dbReference type="AlphaFoldDB" id="A0A1C7GWN0"/>
<dbReference type="EMBL" id="CP015401">
    <property type="protein sequence ID" value="ANU56191.1"/>
    <property type="molecule type" value="Genomic_DNA"/>
</dbReference>
<dbReference type="PANTHER" id="PTHR31490">
    <property type="entry name" value="GLYCOSYL HYDROLASE"/>
    <property type="match status" value="1"/>
</dbReference>
<evidence type="ECO:0000256" key="5">
    <source>
        <dbReference type="ARBA" id="ARBA00022729"/>
    </source>
</evidence>
<evidence type="ECO:0000313" key="12">
    <source>
        <dbReference type="Proteomes" id="UP000092631"/>
    </source>
</evidence>
<organism evidence="11 12">
    <name type="scientific">Bacteroides caecimuris</name>
    <dbReference type="NCBI Taxonomy" id="1796613"/>
    <lineage>
        <taxon>Bacteria</taxon>
        <taxon>Pseudomonadati</taxon>
        <taxon>Bacteroidota</taxon>
        <taxon>Bacteroidia</taxon>
        <taxon>Bacteroidales</taxon>
        <taxon>Bacteroidaceae</taxon>
        <taxon>Bacteroides</taxon>
    </lineage>
</organism>
<dbReference type="RefSeq" id="WP_065537495.1">
    <property type="nucleotide sequence ID" value="NZ_CAPDLJ010000006.1"/>
</dbReference>
<keyword evidence="7" id="KW-0119">Carbohydrate metabolism</keyword>
<dbReference type="EC" id="3.2.1.8" evidence="3"/>
<dbReference type="GO" id="GO:0045493">
    <property type="term" value="P:xylan catabolic process"/>
    <property type="evidence" value="ECO:0007669"/>
    <property type="project" value="UniProtKB-KW"/>
</dbReference>
<dbReference type="SUPFAM" id="SSF49785">
    <property type="entry name" value="Galactose-binding domain-like"/>
    <property type="match status" value="2"/>
</dbReference>
<keyword evidence="6 11" id="KW-0378">Hydrolase</keyword>
<keyword evidence="4" id="KW-0858">Xylan degradation</keyword>
<accession>A0A1C7GWN0</accession>
<dbReference type="InterPro" id="IPR044846">
    <property type="entry name" value="GH10"/>
</dbReference>
<dbReference type="OrthoDB" id="1032269at2"/>
<keyword evidence="8" id="KW-0326">Glycosidase</keyword>
<feature type="domain" description="GH10" evidence="10">
    <location>
        <begin position="451"/>
        <end position="743"/>
    </location>
</feature>
<dbReference type="InterPro" id="IPR017853">
    <property type="entry name" value="GH"/>
</dbReference>
<dbReference type="Proteomes" id="UP000092631">
    <property type="component" value="Chromosome"/>
</dbReference>
<dbReference type="InterPro" id="IPR008979">
    <property type="entry name" value="Galactose-bd-like_sf"/>
</dbReference>
<dbReference type="PANTHER" id="PTHR31490:SF88">
    <property type="entry name" value="BETA-XYLANASE"/>
    <property type="match status" value="1"/>
</dbReference>
<evidence type="ECO:0000256" key="8">
    <source>
        <dbReference type="ARBA" id="ARBA00023295"/>
    </source>
</evidence>
<dbReference type="GO" id="GO:0031176">
    <property type="term" value="F:endo-1,4-beta-xylanase activity"/>
    <property type="evidence" value="ECO:0007669"/>
    <property type="project" value="UniProtKB-EC"/>
</dbReference>
<dbReference type="PROSITE" id="PS00591">
    <property type="entry name" value="GH10_1"/>
    <property type="match status" value="1"/>
</dbReference>
<proteinExistence type="inferred from homology"/>
<dbReference type="InterPro" id="IPR031158">
    <property type="entry name" value="GH10_AS"/>
</dbReference>
<evidence type="ECO:0000256" key="1">
    <source>
        <dbReference type="ARBA" id="ARBA00000681"/>
    </source>
</evidence>
<keyword evidence="5" id="KW-0732">Signal</keyword>